<reference evidence="5 6" key="1">
    <citation type="submission" date="2018-07" db="EMBL/GenBank/DDBJ databases">
        <title>Venubactetium sediminum gen. nov., sp. nov., isolated from a marine solar saltern.</title>
        <authorList>
            <person name="Wang S."/>
        </authorList>
    </citation>
    <scope>NUCLEOTIDE SEQUENCE [LARGE SCALE GENOMIC DNA]</scope>
    <source>
        <strain evidence="5 6">WD2A32</strain>
    </source>
</reference>
<dbReference type="AlphaFoldDB" id="A0A369TBC2"/>
<sequence length="349" mass="38908">MRVMQLLAGAPQGGAETFFVSLVTALHRAGFDQHAVIRGNPARAEALRNGGVEPVQLPFGQWLDFSTGRALKREVARYRPDIVLAYMNRAASWMPAGPHLKLARLGGYYDIKYYRRCDHLLCITQDIRRHVIDQGWPAARAHYMPNFATPDAHPAAERAAHDTPADAPLLMVPSRLHTAKGLDVMLRALTSLPGVYLWLAGEGPERAALENLAHELGVAERVRFLGWRADKGAVFRAADVVVFPSRYEPFGTVSLEAWAYERPLVAADAAGPAGLVRPEEDALLVPKDDAEALADAIRRVLEEPGLAARLVEAGRQRYRAEFTEEACVRRYREMFERLLAERERWKESA</sequence>
<comment type="caution">
    <text evidence="5">The sequence shown here is derived from an EMBL/GenBank/DDBJ whole genome shotgun (WGS) entry which is preliminary data.</text>
</comment>
<evidence type="ECO:0000259" key="4">
    <source>
        <dbReference type="Pfam" id="PF13439"/>
    </source>
</evidence>
<dbReference type="PANTHER" id="PTHR12526:SF510">
    <property type="entry name" value="D-INOSITOL 3-PHOSPHATE GLYCOSYLTRANSFERASE"/>
    <property type="match status" value="1"/>
</dbReference>
<dbReference type="SUPFAM" id="SSF53756">
    <property type="entry name" value="UDP-Glycosyltransferase/glycogen phosphorylase"/>
    <property type="match status" value="1"/>
</dbReference>
<feature type="domain" description="Glycosyltransferase subfamily 4-like N-terminal" evidence="4">
    <location>
        <begin position="13"/>
        <end position="147"/>
    </location>
</feature>
<evidence type="ECO:0000313" key="6">
    <source>
        <dbReference type="Proteomes" id="UP000253941"/>
    </source>
</evidence>
<dbReference type="CDD" id="cd03811">
    <property type="entry name" value="GT4_GT28_WabH-like"/>
    <property type="match status" value="1"/>
</dbReference>
<dbReference type="PANTHER" id="PTHR12526">
    <property type="entry name" value="GLYCOSYLTRANSFERASE"/>
    <property type="match status" value="1"/>
</dbReference>
<dbReference type="Gene3D" id="3.40.50.2000">
    <property type="entry name" value="Glycogen Phosphorylase B"/>
    <property type="match status" value="2"/>
</dbReference>
<evidence type="ECO:0000259" key="3">
    <source>
        <dbReference type="Pfam" id="PF00534"/>
    </source>
</evidence>
<dbReference type="Pfam" id="PF00534">
    <property type="entry name" value="Glycos_transf_1"/>
    <property type="match status" value="1"/>
</dbReference>
<evidence type="ECO:0000313" key="5">
    <source>
        <dbReference type="EMBL" id="RDD61477.1"/>
    </source>
</evidence>
<dbReference type="GO" id="GO:0016757">
    <property type="term" value="F:glycosyltransferase activity"/>
    <property type="evidence" value="ECO:0007669"/>
    <property type="project" value="UniProtKB-KW"/>
</dbReference>
<keyword evidence="6" id="KW-1185">Reference proteome</keyword>
<evidence type="ECO:0000256" key="1">
    <source>
        <dbReference type="ARBA" id="ARBA00022676"/>
    </source>
</evidence>
<dbReference type="Proteomes" id="UP000253941">
    <property type="component" value="Unassembled WGS sequence"/>
</dbReference>
<dbReference type="InterPro" id="IPR001296">
    <property type="entry name" value="Glyco_trans_1"/>
</dbReference>
<dbReference type="RefSeq" id="WP_114582509.1">
    <property type="nucleotide sequence ID" value="NZ_QPMH01000011.1"/>
</dbReference>
<name>A0A369TBC2_9PROT</name>
<keyword evidence="2 5" id="KW-0808">Transferase</keyword>
<keyword evidence="1" id="KW-0328">Glycosyltransferase</keyword>
<dbReference type="EMBL" id="QPMH01000011">
    <property type="protein sequence ID" value="RDD61477.1"/>
    <property type="molecule type" value="Genomic_DNA"/>
</dbReference>
<proteinExistence type="predicted"/>
<feature type="domain" description="Glycosyl transferase family 1" evidence="3">
    <location>
        <begin position="157"/>
        <end position="317"/>
    </location>
</feature>
<dbReference type="InterPro" id="IPR028098">
    <property type="entry name" value="Glyco_trans_4-like_N"/>
</dbReference>
<accession>A0A369TBC2</accession>
<gene>
    <name evidence="5" type="ORF">DRB17_12295</name>
</gene>
<dbReference type="Pfam" id="PF13439">
    <property type="entry name" value="Glyco_transf_4"/>
    <property type="match status" value="1"/>
</dbReference>
<organism evidence="5 6">
    <name type="scientific">Ferruginivarius sediminum</name>
    <dbReference type="NCBI Taxonomy" id="2661937"/>
    <lineage>
        <taxon>Bacteria</taxon>
        <taxon>Pseudomonadati</taxon>
        <taxon>Pseudomonadota</taxon>
        <taxon>Alphaproteobacteria</taxon>
        <taxon>Rhodospirillales</taxon>
        <taxon>Rhodospirillaceae</taxon>
        <taxon>Ferruginivarius</taxon>
    </lineage>
</organism>
<protein>
    <submittedName>
        <fullName evidence="5">Glycosyltransferase</fullName>
    </submittedName>
</protein>
<evidence type="ECO:0000256" key="2">
    <source>
        <dbReference type="ARBA" id="ARBA00022679"/>
    </source>
</evidence>